<dbReference type="InterPro" id="IPR021109">
    <property type="entry name" value="Peptidase_aspartic_dom_sf"/>
</dbReference>
<dbReference type="CDD" id="cd00303">
    <property type="entry name" value="retropepsin_like"/>
    <property type="match status" value="1"/>
</dbReference>
<dbReference type="EMBL" id="LFZO01000517">
    <property type="protein sequence ID" value="KXT07881.1"/>
    <property type="molecule type" value="Genomic_DNA"/>
</dbReference>
<comment type="caution">
    <text evidence="1">The sequence shown here is derived from an EMBL/GenBank/DDBJ whole genome shotgun (WGS) entry which is preliminary data.</text>
</comment>
<gene>
    <name evidence="1" type="ORF">AC579_5309</name>
</gene>
<reference evidence="1 2" key="1">
    <citation type="submission" date="2015-07" db="EMBL/GenBank/DDBJ databases">
        <title>Comparative genomics of the Sigatoka disease complex on banana suggests a link between parallel evolutionary changes in Pseudocercospora fijiensis and Pseudocercospora eumusae and increased virulence on the banana host.</title>
        <authorList>
            <person name="Chang T.-C."/>
            <person name="Salvucci A."/>
            <person name="Crous P.W."/>
            <person name="Stergiopoulos I."/>
        </authorList>
    </citation>
    <scope>NUCLEOTIDE SEQUENCE [LARGE SCALE GENOMIC DNA]</scope>
    <source>
        <strain evidence="1 2">CBS 116634</strain>
    </source>
</reference>
<protein>
    <submittedName>
        <fullName evidence="1">Uncharacterized protein</fullName>
    </submittedName>
</protein>
<name>A0A139HZG3_9PEZI</name>
<dbReference type="Proteomes" id="UP000073492">
    <property type="component" value="Unassembled WGS sequence"/>
</dbReference>
<sequence>MMQNEERFDVTKWFKARPIREEDGLTLGHLLDMSNLATLEVSRGLVRPTRTKIGMYPQSHAISEVPAAAAIDDAPLRKYKRNDRIRNFYTTQVVVVNKQPYEMSHILMDTGSVVDTINGDVARSLMLELYPIQPYTLKFANGHRGDMINAVDLDVNIHGIQRKIQLLVVEGETPYSILLGLPALYAFRVPAIYTIREAPGSAPIPVTREQTGSRQTCSEPKAIERKLARKAKVQQLLTGRAKPDVDSDLEYESPISAQSDSEDDEALIDQVNQYALLATQTSKSAMKAESVMLSDSEAEVLKRKKKLAFKSSLKHSVKRKDSVNDLGQ</sequence>
<evidence type="ECO:0000313" key="2">
    <source>
        <dbReference type="Proteomes" id="UP000073492"/>
    </source>
</evidence>
<dbReference type="OrthoDB" id="10658743at2759"/>
<evidence type="ECO:0000313" key="1">
    <source>
        <dbReference type="EMBL" id="KXT07881.1"/>
    </source>
</evidence>
<dbReference type="AlphaFoldDB" id="A0A139HZG3"/>
<dbReference type="Gene3D" id="2.40.70.10">
    <property type="entry name" value="Acid Proteases"/>
    <property type="match status" value="1"/>
</dbReference>
<keyword evidence="2" id="KW-1185">Reference proteome</keyword>
<organism evidence="1 2">
    <name type="scientific">Pseudocercospora musae</name>
    <dbReference type="NCBI Taxonomy" id="113226"/>
    <lineage>
        <taxon>Eukaryota</taxon>
        <taxon>Fungi</taxon>
        <taxon>Dikarya</taxon>
        <taxon>Ascomycota</taxon>
        <taxon>Pezizomycotina</taxon>
        <taxon>Dothideomycetes</taxon>
        <taxon>Dothideomycetidae</taxon>
        <taxon>Mycosphaerellales</taxon>
        <taxon>Mycosphaerellaceae</taxon>
        <taxon>Pseudocercospora</taxon>
    </lineage>
</organism>
<proteinExistence type="predicted"/>
<accession>A0A139HZG3</accession>